<keyword evidence="1" id="KW-0472">Membrane</keyword>
<feature type="transmembrane region" description="Helical" evidence="1">
    <location>
        <begin position="146"/>
        <end position="166"/>
    </location>
</feature>
<evidence type="ECO:0000313" key="3">
    <source>
        <dbReference type="Proteomes" id="UP000535491"/>
    </source>
</evidence>
<feature type="transmembrane region" description="Helical" evidence="1">
    <location>
        <begin position="50"/>
        <end position="68"/>
    </location>
</feature>
<proteinExistence type="predicted"/>
<keyword evidence="1" id="KW-0812">Transmembrane</keyword>
<keyword evidence="3" id="KW-1185">Reference proteome</keyword>
<accession>A0A7W1WMW1</accession>
<organism evidence="2 3">
    <name type="scientific">Paenactinomyces guangxiensis</name>
    <dbReference type="NCBI Taxonomy" id="1490290"/>
    <lineage>
        <taxon>Bacteria</taxon>
        <taxon>Bacillati</taxon>
        <taxon>Bacillota</taxon>
        <taxon>Bacilli</taxon>
        <taxon>Bacillales</taxon>
        <taxon>Thermoactinomycetaceae</taxon>
        <taxon>Paenactinomyces</taxon>
    </lineage>
</organism>
<gene>
    <name evidence="2" type="ORF">H1191_00640</name>
</gene>
<dbReference type="RefSeq" id="WP_181750052.1">
    <property type="nucleotide sequence ID" value="NZ_JACEIQ010000001.1"/>
</dbReference>
<dbReference type="PANTHER" id="PTHR40078">
    <property type="entry name" value="INTEGRAL MEMBRANE PROTEIN-RELATED"/>
    <property type="match status" value="1"/>
</dbReference>
<dbReference type="Pfam" id="PF19700">
    <property type="entry name" value="DUF6198"/>
    <property type="match status" value="1"/>
</dbReference>
<feature type="transmembrane region" description="Helical" evidence="1">
    <location>
        <begin position="75"/>
        <end position="97"/>
    </location>
</feature>
<name>A0A7W1WMW1_9BACL</name>
<reference evidence="2 3" key="1">
    <citation type="submission" date="2020-07" db="EMBL/GenBank/DDBJ databases">
        <authorList>
            <person name="Feng H."/>
        </authorList>
    </citation>
    <scope>NUCLEOTIDE SEQUENCE [LARGE SCALE GENOMIC DNA]</scope>
    <source>
        <strain evidence="3">s-10</strain>
    </source>
</reference>
<comment type="caution">
    <text evidence="2">The sequence shown here is derived from an EMBL/GenBank/DDBJ whole genome shotgun (WGS) entry which is preliminary data.</text>
</comment>
<feature type="transmembrane region" description="Helical" evidence="1">
    <location>
        <begin position="9"/>
        <end position="30"/>
    </location>
</feature>
<keyword evidence="1" id="KW-1133">Transmembrane helix</keyword>
<dbReference type="EMBL" id="JACEIQ010000001">
    <property type="protein sequence ID" value="MBA4492819.1"/>
    <property type="molecule type" value="Genomic_DNA"/>
</dbReference>
<sequence length="199" mass="22127">MKISLHRIIAYILGLIILSFGISLVIRANIGTGAWDALNVGLSQKVGLTVGSWVIIVGFILIAVNAFLLKERPDFPAMITILLIGFLIDGWLFLLQWETNQWVWQFLLFSLGTLVIAVGLAVYFQAQFAMTSVDKLMYAISKRTGFSLRVSKTIGEVLALILAWLLEGPIGIGTILITFLIGPLLQFFLPKIEPFFQKK</sequence>
<protein>
    <submittedName>
        <fullName evidence="2">YitT family protein</fullName>
    </submittedName>
</protein>
<dbReference type="PANTHER" id="PTHR40078:SF1">
    <property type="entry name" value="INTEGRAL MEMBRANE PROTEIN"/>
    <property type="match status" value="1"/>
</dbReference>
<dbReference type="Proteomes" id="UP000535491">
    <property type="component" value="Unassembled WGS sequence"/>
</dbReference>
<dbReference type="InterPro" id="IPR038750">
    <property type="entry name" value="YczE/YyaS-like"/>
</dbReference>
<dbReference type="AlphaFoldDB" id="A0A7W1WMW1"/>
<evidence type="ECO:0000256" key="1">
    <source>
        <dbReference type="SAM" id="Phobius"/>
    </source>
</evidence>
<feature type="transmembrane region" description="Helical" evidence="1">
    <location>
        <begin position="103"/>
        <end position="126"/>
    </location>
</feature>
<evidence type="ECO:0000313" key="2">
    <source>
        <dbReference type="EMBL" id="MBA4492819.1"/>
    </source>
</evidence>
<feature type="transmembrane region" description="Helical" evidence="1">
    <location>
        <begin position="172"/>
        <end position="189"/>
    </location>
</feature>